<dbReference type="OrthoDB" id="7657788at2"/>
<dbReference type="SUPFAM" id="SSF55681">
    <property type="entry name" value="Class II aaRS and biotin synthetases"/>
    <property type="match status" value="1"/>
</dbReference>
<dbReference type="InterPro" id="IPR004143">
    <property type="entry name" value="BPL_LPL_catalytic"/>
</dbReference>
<evidence type="ECO:0000313" key="3">
    <source>
        <dbReference type="Proteomes" id="UP000474159"/>
    </source>
</evidence>
<dbReference type="AlphaFoldDB" id="A0A6L3T464"/>
<keyword evidence="3" id="KW-1185">Reference proteome</keyword>
<dbReference type="RefSeq" id="WP_150997726.1">
    <property type="nucleotide sequence ID" value="NZ_BPQY01000584.1"/>
</dbReference>
<evidence type="ECO:0000259" key="1">
    <source>
        <dbReference type="Pfam" id="PF16917"/>
    </source>
</evidence>
<evidence type="ECO:0000313" key="2">
    <source>
        <dbReference type="EMBL" id="KAB1080994.1"/>
    </source>
</evidence>
<dbReference type="Gene3D" id="3.30.930.10">
    <property type="entry name" value="Bira Bifunctional Protein, Domain 2"/>
    <property type="match status" value="1"/>
</dbReference>
<name>A0A6L3T464_9HYPH</name>
<dbReference type="PROSITE" id="PS51257">
    <property type="entry name" value="PROKAR_LIPOPROTEIN"/>
    <property type="match status" value="1"/>
</dbReference>
<gene>
    <name evidence="2" type="ORF">F6X53_04805</name>
</gene>
<dbReference type="Pfam" id="PF16917">
    <property type="entry name" value="BPL_LplA_LipB_2"/>
    <property type="match status" value="1"/>
</dbReference>
<proteinExistence type="predicted"/>
<comment type="caution">
    <text evidence="2">The sequence shown here is derived from an EMBL/GenBank/DDBJ whole genome shotgun (WGS) entry which is preliminary data.</text>
</comment>
<accession>A0A6L3T464</accession>
<dbReference type="InterPro" id="IPR045864">
    <property type="entry name" value="aa-tRNA-synth_II/BPL/LPL"/>
</dbReference>
<protein>
    <recommendedName>
        <fullName evidence="1">BPL/LPL catalytic domain-containing protein</fullName>
    </recommendedName>
</protein>
<reference evidence="2 3" key="1">
    <citation type="submission" date="2019-09" db="EMBL/GenBank/DDBJ databases">
        <title>YIM 48816 draft genome.</title>
        <authorList>
            <person name="Jiang L."/>
        </authorList>
    </citation>
    <scope>NUCLEOTIDE SEQUENCE [LARGE SCALE GENOMIC DNA]</scope>
    <source>
        <strain evidence="2 3">YIM 48816</strain>
    </source>
</reference>
<feature type="domain" description="BPL/LPL catalytic" evidence="1">
    <location>
        <begin position="15"/>
        <end position="196"/>
    </location>
</feature>
<dbReference type="EMBL" id="VZZK01000003">
    <property type="protein sequence ID" value="KAB1080994.1"/>
    <property type="molecule type" value="Genomic_DNA"/>
</dbReference>
<organism evidence="2 3">
    <name type="scientific">Methylobacterium soli</name>
    <dbReference type="NCBI Taxonomy" id="553447"/>
    <lineage>
        <taxon>Bacteria</taxon>
        <taxon>Pseudomonadati</taxon>
        <taxon>Pseudomonadota</taxon>
        <taxon>Alphaproteobacteria</taxon>
        <taxon>Hyphomicrobiales</taxon>
        <taxon>Methylobacteriaceae</taxon>
        <taxon>Methylobacterium</taxon>
    </lineage>
</organism>
<dbReference type="Proteomes" id="UP000474159">
    <property type="component" value="Unassembled WGS sequence"/>
</dbReference>
<sequence>MTGSDRELDGTPFVLPPLFTSVAAPSPGAVFAQACALAHPDAVGTLVFADDGRDLAFAVVLGPAEPLRTARRAFLVCMNALADGVGAHAPPEKAIRFDWPDVLRFNEAILGGGRLAWPEDCAEDAVPDWLVFGASLIVSKRHAGDPGLTPDSTSVEEEGFEVEDRRSFMKSSAQFLMKSFEIWTEDGFAPLADAYLSRLSGDTAPRGISETGDCITGDRILPLRPALEAVAWLDPATGSPRL</sequence>